<reference evidence="1 2" key="1">
    <citation type="submission" date="2021-06" db="EMBL/GenBank/DDBJ databases">
        <authorList>
            <person name="Palmer J.M."/>
        </authorList>
    </citation>
    <scope>NUCLEOTIDE SEQUENCE [LARGE SCALE GENOMIC DNA]</scope>
    <source>
        <strain evidence="1 2">CL_MEX2019</strain>
        <tissue evidence="1">Muscle</tissue>
    </source>
</reference>
<gene>
    <name evidence="1" type="ORF">CHARACLAT_022714</name>
</gene>
<sequence>MSSWTGVPNKVAGDCRTQTFKFSPSLAVLVAGRPKKGVSERPIVHIQTTLRLHPLQPKADTADLGANPLHPHPAVSSVKLWGWTRSTKHLVFVCVRESIILP</sequence>
<evidence type="ECO:0000313" key="1">
    <source>
        <dbReference type="EMBL" id="MED6275072.1"/>
    </source>
</evidence>
<keyword evidence="2" id="KW-1185">Reference proteome</keyword>
<dbReference type="Proteomes" id="UP001352852">
    <property type="component" value="Unassembled WGS sequence"/>
</dbReference>
<protein>
    <submittedName>
        <fullName evidence="1">Uncharacterized protein</fullName>
    </submittedName>
</protein>
<name>A0ABU7DIY4_9TELE</name>
<accession>A0ABU7DIY4</accession>
<dbReference type="EMBL" id="JAHUTJ010026931">
    <property type="protein sequence ID" value="MED6275072.1"/>
    <property type="molecule type" value="Genomic_DNA"/>
</dbReference>
<proteinExistence type="predicted"/>
<evidence type="ECO:0000313" key="2">
    <source>
        <dbReference type="Proteomes" id="UP001352852"/>
    </source>
</evidence>
<organism evidence="1 2">
    <name type="scientific">Characodon lateralis</name>
    <dbReference type="NCBI Taxonomy" id="208331"/>
    <lineage>
        <taxon>Eukaryota</taxon>
        <taxon>Metazoa</taxon>
        <taxon>Chordata</taxon>
        <taxon>Craniata</taxon>
        <taxon>Vertebrata</taxon>
        <taxon>Euteleostomi</taxon>
        <taxon>Actinopterygii</taxon>
        <taxon>Neopterygii</taxon>
        <taxon>Teleostei</taxon>
        <taxon>Neoteleostei</taxon>
        <taxon>Acanthomorphata</taxon>
        <taxon>Ovalentaria</taxon>
        <taxon>Atherinomorphae</taxon>
        <taxon>Cyprinodontiformes</taxon>
        <taxon>Goodeidae</taxon>
        <taxon>Characodon</taxon>
    </lineage>
</organism>
<comment type="caution">
    <text evidence="1">The sequence shown here is derived from an EMBL/GenBank/DDBJ whole genome shotgun (WGS) entry which is preliminary data.</text>
</comment>